<dbReference type="InterPro" id="IPR016039">
    <property type="entry name" value="Thiolase-like"/>
</dbReference>
<evidence type="ECO:0000256" key="7">
    <source>
        <dbReference type="ARBA" id="ARBA00023315"/>
    </source>
</evidence>
<dbReference type="InterPro" id="IPR018201">
    <property type="entry name" value="Ketoacyl_synth_AS"/>
</dbReference>
<dbReference type="PROSITE" id="PS50075">
    <property type="entry name" value="CARRIER"/>
    <property type="match status" value="1"/>
</dbReference>
<dbReference type="PANTHER" id="PTHR43775">
    <property type="entry name" value="FATTY ACID SYNTHASE"/>
    <property type="match status" value="1"/>
</dbReference>
<evidence type="ECO:0000256" key="5">
    <source>
        <dbReference type="ARBA" id="ARBA00023194"/>
    </source>
</evidence>
<dbReference type="Gene3D" id="1.10.1200.10">
    <property type="entry name" value="ACP-like"/>
    <property type="match status" value="1"/>
</dbReference>
<dbReference type="Pfam" id="PF00975">
    <property type="entry name" value="Thioesterase"/>
    <property type="match status" value="1"/>
</dbReference>
<evidence type="ECO:0000259" key="9">
    <source>
        <dbReference type="PROSITE" id="PS52004"/>
    </source>
</evidence>
<dbReference type="InterPro" id="IPR036736">
    <property type="entry name" value="ACP-like_sf"/>
</dbReference>
<gene>
    <name evidence="10" type="ORF">GCM10010521_14250</name>
</gene>
<dbReference type="SMART" id="SM00824">
    <property type="entry name" value="PKS_TE"/>
    <property type="match status" value="1"/>
</dbReference>
<dbReference type="PROSITE" id="PS00606">
    <property type="entry name" value="KS3_1"/>
    <property type="match status" value="1"/>
</dbReference>
<keyword evidence="6" id="KW-0511">Multifunctional enzyme</keyword>
<keyword evidence="2" id="KW-0596">Phosphopantetheine</keyword>
<dbReference type="Pfam" id="PF00698">
    <property type="entry name" value="Acyl_transf_1"/>
    <property type="match status" value="1"/>
</dbReference>
<dbReference type="SUPFAM" id="SSF52151">
    <property type="entry name" value="FabD/lysophospholipase-like"/>
    <property type="match status" value="1"/>
</dbReference>
<dbReference type="InterPro" id="IPR014043">
    <property type="entry name" value="Acyl_transferase_dom"/>
</dbReference>
<dbReference type="InterPro" id="IPR015083">
    <property type="entry name" value="NorB/c/GfsB-D-like_docking"/>
</dbReference>
<evidence type="ECO:0000256" key="3">
    <source>
        <dbReference type="ARBA" id="ARBA00022553"/>
    </source>
</evidence>
<keyword evidence="5" id="KW-0045">Antibiotic biosynthesis</keyword>
<dbReference type="Pfam" id="PF00550">
    <property type="entry name" value="PP-binding"/>
    <property type="match status" value="1"/>
</dbReference>
<comment type="caution">
    <text evidence="10">The sequence shown here is derived from an EMBL/GenBank/DDBJ whole genome shotgun (WGS) entry which is preliminary data.</text>
</comment>
<feature type="domain" description="Carrier" evidence="8">
    <location>
        <begin position="927"/>
        <end position="1002"/>
    </location>
</feature>
<dbReference type="SMART" id="SM00825">
    <property type="entry name" value="PKS_KS"/>
    <property type="match status" value="1"/>
</dbReference>
<evidence type="ECO:0000256" key="6">
    <source>
        <dbReference type="ARBA" id="ARBA00023268"/>
    </source>
</evidence>
<dbReference type="Gene3D" id="3.40.50.1820">
    <property type="entry name" value="alpha/beta hydrolase"/>
    <property type="match status" value="1"/>
</dbReference>
<evidence type="ECO:0000256" key="4">
    <source>
        <dbReference type="ARBA" id="ARBA00022679"/>
    </source>
</evidence>
<evidence type="ECO:0000313" key="11">
    <source>
        <dbReference type="Proteomes" id="UP001500893"/>
    </source>
</evidence>
<protein>
    <submittedName>
        <fullName evidence="10">Uncharacterized protein</fullName>
    </submittedName>
</protein>
<proteinExistence type="predicted"/>
<dbReference type="SUPFAM" id="SSF55048">
    <property type="entry name" value="Probable ACP-binding domain of malonyl-CoA ACP transacylase"/>
    <property type="match status" value="1"/>
</dbReference>
<dbReference type="PANTHER" id="PTHR43775:SF51">
    <property type="entry name" value="INACTIVE PHENOLPHTHIOCEROL SYNTHESIS POLYKETIDE SYNTHASE TYPE I PKS1-RELATED"/>
    <property type="match status" value="1"/>
</dbReference>
<evidence type="ECO:0000256" key="2">
    <source>
        <dbReference type="ARBA" id="ARBA00022450"/>
    </source>
</evidence>
<keyword evidence="11" id="KW-1185">Reference proteome</keyword>
<dbReference type="InterPro" id="IPR016035">
    <property type="entry name" value="Acyl_Trfase/lysoPLipase"/>
</dbReference>
<dbReference type="SUPFAM" id="SSF53901">
    <property type="entry name" value="Thiolase-like"/>
    <property type="match status" value="1"/>
</dbReference>
<sequence>MAESEKPDTRMVEALRASLKEIERLRERNRELTAATREPVAIVGMACRYPGGVRSPEDLWRLVAEGREGITGFPDDRGWDPDLYDPEPGTPGRSYTREGGFLHDAGEFDAAFFGISPNEALVMDPQQRLLLEGSWEALEHAGIDPASLRGSRTGVFAGVMYHDYFGSFGSGSIVSGRVAYTLGLEGPTLSVDTACSSSLVTLHLAAQALRQGECTLALAGGVTVMASPGTYVEFSRQGALSPDGRCRSFADDAAGTGFSEGLGVLVLERLSDARANGHPVLAVVRGSAVNQDGASNGLTAPNGPSQQRVIRQALAAARLSAADVDVVEAHGTGTTLGDPIEAQALLATYGQERSGDAPLWLGSVKSNIGHTQAAAGVAGVIKMVMAMRHGVLPRTLHVDQPSTKVDWEAGKVRLLTEERAWPRADRPRRAAVSSFGISGTNAHTVIEEAPAEDRPPTDTEPDAPAVVWPLSARSAQALPAQAERLHAFLADRPALHPAAVARALGTRRTAFGHRAAVTGTGREQLLAGLRALATGAPAATAATGRARSGTRTAFLFTGQGAQRPGMGLELRARYPVFADTFDAIDDRLGLDLAGVLAGDDTDAVHRTQYAQTALFAFEVALFRLLESFGVRPDILAGHSVGELAAAHVAGVLDLDDACTLVAARGRLMQALPEGGAMVAVQATEDDVRALLDERVGLAAVNGPSSVVLSGEETAVLAAAEGFAKTKRLAVSHAFHSPLMDGMLDEFRSVAEKLTYHQPRIPLVSALTGRPAEGEQLRDPGHWVRHVRETVRFADAVAALDASGVGRFVELGPDAVLTGLARECAQADGAVFVALGRRHGSEPATLASGLAQLYTDGLAPDWAALFPGTARAELPTYAFHRERYWLRADVALTAGPLAEPAPTAAPEPADAEPLRRRLAALPPAEQEALLTEVVRARAAAVLGHAGPEDVEPDAVFLEIGMDSVSAAELRSALGSALGTPVPAGAVFDHRTPAALAAALRARLAGGAKDQGGTGDLESVSGLVRRAAAEGRMTQAVELLRTVAGILPGFSSLSELADVTDPVRLAGGDGSPRLVCLPSPMALGGAHQYARFARHFQGRRDVLVPTVPGFGPGEALPLSVDAVVEVVVEGIRRACPDGRPYVLVGYSSGGQFAHAAAEIMEKAGQPASGVVLLDTYLPGDDGKDELWRQMFDGMLDRESSLGGFGTARLAAMSRYSDLIQHCLPGALTAPVLFVRPEESFAAGAGTDDWRADWPAEHEPVDVPGTHFTILEDFAQATAAAVDAWLTRAVTG</sequence>
<dbReference type="InterPro" id="IPR001031">
    <property type="entry name" value="Thioesterase"/>
</dbReference>
<dbReference type="SMART" id="SM00827">
    <property type="entry name" value="PKS_AT"/>
    <property type="match status" value="1"/>
</dbReference>
<dbReference type="Gene3D" id="3.40.366.10">
    <property type="entry name" value="Malonyl-Coenzyme A Acyl Carrier Protein, domain 2"/>
    <property type="match status" value="1"/>
</dbReference>
<dbReference type="Gene3D" id="3.40.47.10">
    <property type="match status" value="1"/>
</dbReference>
<dbReference type="InterPro" id="IPR020806">
    <property type="entry name" value="PKS_PP-bd"/>
</dbReference>
<dbReference type="InterPro" id="IPR050091">
    <property type="entry name" value="PKS_NRPS_Biosynth_Enz"/>
</dbReference>
<keyword evidence="4" id="KW-0808">Transferase</keyword>
<dbReference type="EMBL" id="BAAAVM010000015">
    <property type="protein sequence ID" value="GAA3129140.1"/>
    <property type="molecule type" value="Genomic_DNA"/>
</dbReference>
<keyword evidence="3" id="KW-0597">Phosphoprotein</keyword>
<dbReference type="InterPro" id="IPR032821">
    <property type="entry name" value="PKS_assoc"/>
</dbReference>
<dbReference type="InterPro" id="IPR020802">
    <property type="entry name" value="TesA-like"/>
</dbReference>
<dbReference type="Pfam" id="PF02801">
    <property type="entry name" value="Ketoacyl-synt_C"/>
    <property type="match status" value="1"/>
</dbReference>
<reference evidence="11" key="1">
    <citation type="journal article" date="2019" name="Int. J. Syst. Evol. Microbiol.">
        <title>The Global Catalogue of Microorganisms (GCM) 10K type strain sequencing project: providing services to taxonomists for standard genome sequencing and annotation.</title>
        <authorList>
            <consortium name="The Broad Institute Genomics Platform"/>
            <consortium name="The Broad Institute Genome Sequencing Center for Infectious Disease"/>
            <person name="Wu L."/>
            <person name="Ma J."/>
        </authorList>
    </citation>
    <scope>NUCLEOTIDE SEQUENCE [LARGE SCALE GENOMIC DNA]</scope>
    <source>
        <strain evidence="11">JCM 11574</strain>
    </source>
</reference>
<dbReference type="Gene3D" id="3.30.70.3290">
    <property type="match status" value="1"/>
</dbReference>
<dbReference type="SUPFAM" id="SSF53474">
    <property type="entry name" value="alpha/beta-Hydrolases"/>
    <property type="match status" value="1"/>
</dbReference>
<dbReference type="InterPro" id="IPR020841">
    <property type="entry name" value="PKS_Beta-ketoAc_synthase_dom"/>
</dbReference>
<dbReference type="InterPro" id="IPR001227">
    <property type="entry name" value="Ac_transferase_dom_sf"/>
</dbReference>
<dbReference type="Pfam" id="PF16197">
    <property type="entry name" value="KAsynt_C_assoc"/>
    <property type="match status" value="1"/>
</dbReference>
<dbReference type="CDD" id="cd00833">
    <property type="entry name" value="PKS"/>
    <property type="match status" value="1"/>
</dbReference>
<dbReference type="Pfam" id="PF08990">
    <property type="entry name" value="Docking"/>
    <property type="match status" value="1"/>
</dbReference>
<evidence type="ECO:0000313" key="10">
    <source>
        <dbReference type="EMBL" id="GAA3129140.1"/>
    </source>
</evidence>
<organism evidence="10 11">
    <name type="scientific">Streptomyces rameus</name>
    <dbReference type="NCBI Taxonomy" id="68261"/>
    <lineage>
        <taxon>Bacteria</taxon>
        <taxon>Bacillati</taxon>
        <taxon>Actinomycetota</taxon>
        <taxon>Actinomycetes</taxon>
        <taxon>Kitasatosporales</taxon>
        <taxon>Streptomycetaceae</taxon>
        <taxon>Streptomyces</taxon>
    </lineage>
</organism>
<dbReference type="SMART" id="SM00823">
    <property type="entry name" value="PKS_PP"/>
    <property type="match status" value="1"/>
</dbReference>
<dbReference type="InterPro" id="IPR014031">
    <property type="entry name" value="Ketoacyl_synth_C"/>
</dbReference>
<name>A0ABP6MX54_9ACTN</name>
<dbReference type="InterPro" id="IPR009081">
    <property type="entry name" value="PP-bd_ACP"/>
</dbReference>
<feature type="domain" description="Ketosynthase family 3 (KS3)" evidence="9">
    <location>
        <begin position="37"/>
        <end position="448"/>
    </location>
</feature>
<accession>A0ABP6MX54</accession>
<dbReference type="PROSITE" id="PS52004">
    <property type="entry name" value="KS3_2"/>
    <property type="match status" value="1"/>
</dbReference>
<dbReference type="InterPro" id="IPR029058">
    <property type="entry name" value="AB_hydrolase_fold"/>
</dbReference>
<comment type="cofactor">
    <cofactor evidence="1">
        <name>pantetheine 4'-phosphate</name>
        <dbReference type="ChEBI" id="CHEBI:47942"/>
    </cofactor>
</comment>
<dbReference type="SMART" id="SM01294">
    <property type="entry name" value="PKS_PP_betabranch"/>
    <property type="match status" value="1"/>
</dbReference>
<keyword evidence="7" id="KW-0012">Acyltransferase</keyword>
<dbReference type="InterPro" id="IPR006162">
    <property type="entry name" value="Ppantetheine_attach_site"/>
</dbReference>
<evidence type="ECO:0000256" key="1">
    <source>
        <dbReference type="ARBA" id="ARBA00001957"/>
    </source>
</evidence>
<evidence type="ECO:0000259" key="8">
    <source>
        <dbReference type="PROSITE" id="PS50075"/>
    </source>
</evidence>
<dbReference type="InterPro" id="IPR014030">
    <property type="entry name" value="Ketoacyl_synth_N"/>
</dbReference>
<dbReference type="Pfam" id="PF00109">
    <property type="entry name" value="ketoacyl-synt"/>
    <property type="match status" value="1"/>
</dbReference>
<dbReference type="PROSITE" id="PS00012">
    <property type="entry name" value="PHOSPHOPANTETHEINE"/>
    <property type="match status" value="1"/>
</dbReference>
<dbReference type="InterPro" id="IPR016036">
    <property type="entry name" value="Malonyl_transacylase_ACP-bd"/>
</dbReference>
<dbReference type="Proteomes" id="UP001500893">
    <property type="component" value="Unassembled WGS sequence"/>
</dbReference>